<dbReference type="InterPro" id="IPR052021">
    <property type="entry name" value="Type-I_RS_S_subunit"/>
</dbReference>
<dbReference type="EMBL" id="JAGEVG010000009">
    <property type="protein sequence ID" value="MBO3098335.1"/>
    <property type="molecule type" value="Genomic_DNA"/>
</dbReference>
<evidence type="ECO:0000313" key="6">
    <source>
        <dbReference type="Proteomes" id="UP000681315"/>
    </source>
</evidence>
<evidence type="ECO:0000256" key="2">
    <source>
        <dbReference type="ARBA" id="ARBA00022747"/>
    </source>
</evidence>
<keyword evidence="6" id="KW-1185">Reference proteome</keyword>
<dbReference type="RefSeq" id="WP_208233481.1">
    <property type="nucleotide sequence ID" value="NZ_JAGEVG010000009.1"/>
</dbReference>
<comment type="caution">
    <text evidence="5">The sequence shown here is derived from an EMBL/GenBank/DDBJ whole genome shotgun (WGS) entry which is preliminary data.</text>
</comment>
<dbReference type="Proteomes" id="UP000681315">
    <property type="component" value="Unassembled WGS sequence"/>
</dbReference>
<evidence type="ECO:0000313" key="5">
    <source>
        <dbReference type="EMBL" id="MBO3098335.1"/>
    </source>
</evidence>
<protein>
    <submittedName>
        <fullName evidence="5">Restriction endonuclease subunit S</fullName>
    </submittedName>
</protein>
<keyword evidence="3" id="KW-0238">DNA-binding</keyword>
<evidence type="ECO:0000259" key="4">
    <source>
        <dbReference type="Pfam" id="PF01420"/>
    </source>
</evidence>
<dbReference type="GO" id="GO:0004519">
    <property type="term" value="F:endonuclease activity"/>
    <property type="evidence" value="ECO:0007669"/>
    <property type="project" value="UniProtKB-KW"/>
</dbReference>
<dbReference type="Pfam" id="PF01420">
    <property type="entry name" value="Methylase_S"/>
    <property type="match status" value="1"/>
</dbReference>
<reference evidence="5 6" key="1">
    <citation type="submission" date="2021-03" db="EMBL/GenBank/DDBJ databases">
        <title>Gelidibacter sp. nov., isolated from costal sediment.</title>
        <authorList>
            <person name="Lun K.-Y."/>
        </authorList>
    </citation>
    <scope>NUCLEOTIDE SEQUENCE [LARGE SCALE GENOMIC DNA]</scope>
    <source>
        <strain evidence="5 6">DF109</strain>
    </source>
</reference>
<dbReference type="PANTHER" id="PTHR30408">
    <property type="entry name" value="TYPE-1 RESTRICTION ENZYME ECOKI SPECIFICITY PROTEIN"/>
    <property type="match status" value="1"/>
</dbReference>
<feature type="domain" description="Type I restriction modification DNA specificity" evidence="4">
    <location>
        <begin position="1"/>
        <end position="188"/>
    </location>
</feature>
<dbReference type="PANTHER" id="PTHR30408:SF13">
    <property type="entry name" value="TYPE I RESTRICTION ENZYME HINDI SPECIFICITY SUBUNIT"/>
    <property type="match status" value="1"/>
</dbReference>
<keyword evidence="2" id="KW-0680">Restriction system</keyword>
<name>A0ABS3SRK9_9FLAO</name>
<dbReference type="CDD" id="cd16961">
    <property type="entry name" value="RMtype1_S_TRD-CR_like"/>
    <property type="match status" value="1"/>
</dbReference>
<proteinExistence type="inferred from homology"/>
<gene>
    <name evidence="5" type="ORF">J4051_08660</name>
</gene>
<sequence>MSNWNKSTLGELAKKRNGFIQTGPFGSQLHVSDYVDEGIPIIMPVNLKENKIDISKVSFISEKDLNRLSKHIVKSGDIIYSRRGDVTQKALITQKEEGYFCGTGCLLVRVGESINPNFLVYFLSTARSKSWILNHAVGITMPNLNTKILARFPISFPEKSIQTQIAKVLTDLDAKIEVNNKINQELEAMAKTLYDYWFVQFDFPTSEAQAKQIGNLSLVGKPYKSSGGKMVFNEELKREIPEGWGVDIIENLLAKDVGTKKIPSSEYLEKGKIPIIDQSTKFICGYTNEESSLIKTSKPRIVFGDHTRIVKLINFDFARGSDGTQVLLSNNERMPQHLFYHALLNVDLSNYGYARHFKFLKDTKLIIPHLEIAQIFEIQTQSFFRKIKHNIFENQKLSELRDWLLPMLMNGQVTVGSPVKNRDLGELEQELGMVAEDSEKYGKV</sequence>
<keyword evidence="5" id="KW-0255">Endonuclease</keyword>
<dbReference type="Gene3D" id="3.90.220.20">
    <property type="entry name" value="DNA methylase specificity domains"/>
    <property type="match status" value="2"/>
</dbReference>
<dbReference type="InterPro" id="IPR000055">
    <property type="entry name" value="Restrct_endonuc_typeI_TRD"/>
</dbReference>
<keyword evidence="5" id="KW-0378">Hydrolase</keyword>
<dbReference type="InterPro" id="IPR044946">
    <property type="entry name" value="Restrct_endonuc_typeI_TRD_sf"/>
</dbReference>
<keyword evidence="5" id="KW-0540">Nuclease</keyword>
<evidence type="ECO:0000256" key="1">
    <source>
        <dbReference type="ARBA" id="ARBA00010923"/>
    </source>
</evidence>
<comment type="similarity">
    <text evidence="1">Belongs to the type-I restriction system S methylase family.</text>
</comment>
<dbReference type="SUPFAM" id="SSF116734">
    <property type="entry name" value="DNA methylase specificity domain"/>
    <property type="match status" value="2"/>
</dbReference>
<organism evidence="5 6">
    <name type="scientific">Gelidibacter pelagius</name>
    <dbReference type="NCBI Taxonomy" id="2819985"/>
    <lineage>
        <taxon>Bacteria</taxon>
        <taxon>Pseudomonadati</taxon>
        <taxon>Bacteroidota</taxon>
        <taxon>Flavobacteriia</taxon>
        <taxon>Flavobacteriales</taxon>
        <taxon>Flavobacteriaceae</taxon>
        <taxon>Gelidibacter</taxon>
    </lineage>
</organism>
<accession>A0ABS3SRK9</accession>
<evidence type="ECO:0000256" key="3">
    <source>
        <dbReference type="ARBA" id="ARBA00023125"/>
    </source>
</evidence>